<dbReference type="InterPro" id="IPR049940">
    <property type="entry name" value="GluQ/Sye"/>
</dbReference>
<dbReference type="Gene3D" id="1.10.8.70">
    <property type="entry name" value="Glutamate-tRNA synthetase, class I, anticodon-binding domain 1"/>
    <property type="match status" value="1"/>
</dbReference>
<dbReference type="SUPFAM" id="SSF52374">
    <property type="entry name" value="Nucleotidylyl transferase"/>
    <property type="match status" value="1"/>
</dbReference>
<evidence type="ECO:0000256" key="9">
    <source>
        <dbReference type="HAMAP-Rule" id="MF_00022"/>
    </source>
</evidence>
<dbReference type="InterPro" id="IPR020751">
    <property type="entry name" value="aa-tRNA-synth_I_codon-bd_sub2"/>
</dbReference>
<feature type="domain" description="Aminoacyl-tRNA synthetase class I anticodon-binding" evidence="12">
    <location>
        <begin position="331"/>
        <end position="478"/>
    </location>
</feature>
<comment type="caution">
    <text evidence="9">Lacks conserved residue(s) required for the propagation of feature annotation.</text>
</comment>
<evidence type="ECO:0000259" key="11">
    <source>
        <dbReference type="Pfam" id="PF14159"/>
    </source>
</evidence>
<sequence>MNVRVRLAPSPTGNLHIGTARTAVFNWLFARNQGGQFILRVEDTDLERSKSEYTDNILEGLTWLGMKWDEGPIFQSQRLGAYRQTVQTLLDKGLAYRCYTTSAELDEMREAQKANKQAPRYDNRHRNLTPEQRQAFEAEGRQAVIRFIIDDDRTISWNDTVRDTVSWKGSDLGGDMVIARASTATDIGQPLYNLAVVVDDIDMAITHVIRGEDHIGNTPKQILLYEALGATIPEFAHTPLILNSQGQKLSKRDGVTSISDFKDMGYVPEALVNYMTLLGWTAPDSTQEIFTLSEAAAVFSCDRVNKAGAKFDWDKLNWLNSQYLHKMPVPQLTDLLIPYWQKAGYEFDIEADRSWLEQIATLISQSLVRLTDAVDMCKVFFSTTVEYEEEAIAQLQQPKVAEALLAVLEVVESHPTLTSAEAQKITKKLSKEKNLNKGLIMRSLRAALTGAMHGPDLIESWVILHQRGTDRDRLQTAINNLNLPVVGAVAQTPTPETSKAETPPETPALEHQAVEISTVTTPTIETIETPVIEPAVEVTAVEPPVLEPSSPPEVSGVATAVQETVEPPTVEPAVEVTAVEPPTVEPAVEVTVVQAPTVETVGASVAAVEISPVTTVVAAVEIAAANQPKTIASGEMTSSNEPETTVIITEIPVGNETESSIGTTKVTITEEAPSQAQQIKEQVISILSELPAYIGAFYEQYKSPLTVVGLIFASIISLKVLLGVVDELNDIPLLAPTFELIGIGYTVWFVYRYLLRSSNRQQLGQEIQAIKEQVFGKKS</sequence>
<dbReference type="InterPro" id="IPR020061">
    <property type="entry name" value="Glu_tRNA_lig_a-bdl"/>
</dbReference>
<dbReference type="InterPro" id="IPR001412">
    <property type="entry name" value="aa-tRNA-synth_I_CS"/>
</dbReference>
<evidence type="ECO:0000259" key="10">
    <source>
        <dbReference type="Pfam" id="PF00749"/>
    </source>
</evidence>
<comment type="caution">
    <text evidence="13">The sequence shown here is derived from an EMBL/GenBank/DDBJ whole genome shotgun (WGS) entry which is preliminary data.</text>
</comment>
<dbReference type="PANTHER" id="PTHR43311:SF2">
    <property type="entry name" value="GLUTAMATE--TRNA LIGASE, MITOCHONDRIAL-RELATED"/>
    <property type="match status" value="1"/>
</dbReference>
<proteinExistence type="inferred from homology"/>
<dbReference type="InterPro" id="IPR025564">
    <property type="entry name" value="CAAD_dom"/>
</dbReference>
<comment type="subunit">
    <text evidence="9">Monomer.</text>
</comment>
<evidence type="ECO:0000256" key="2">
    <source>
        <dbReference type="ARBA" id="ARBA00007894"/>
    </source>
</evidence>
<evidence type="ECO:0000256" key="6">
    <source>
        <dbReference type="ARBA" id="ARBA00022840"/>
    </source>
</evidence>
<feature type="domain" description="Glutamyl/glutaminyl-tRNA synthetase class Ib catalytic" evidence="10">
    <location>
        <begin position="2"/>
        <end position="318"/>
    </location>
</feature>
<comment type="catalytic activity">
    <reaction evidence="9">
        <text>tRNA(Glu) + L-glutamate + ATP = L-glutamyl-tRNA(Glu) + AMP + diphosphate</text>
        <dbReference type="Rhea" id="RHEA:23540"/>
        <dbReference type="Rhea" id="RHEA-COMP:9663"/>
        <dbReference type="Rhea" id="RHEA-COMP:9680"/>
        <dbReference type="ChEBI" id="CHEBI:29985"/>
        <dbReference type="ChEBI" id="CHEBI:30616"/>
        <dbReference type="ChEBI" id="CHEBI:33019"/>
        <dbReference type="ChEBI" id="CHEBI:78442"/>
        <dbReference type="ChEBI" id="CHEBI:78520"/>
        <dbReference type="ChEBI" id="CHEBI:456215"/>
        <dbReference type="EC" id="6.1.1.17"/>
    </reaction>
</comment>
<dbReference type="SUPFAM" id="SSF48163">
    <property type="entry name" value="An anticodon-binding domain of class I aminoacyl-tRNA synthetases"/>
    <property type="match status" value="1"/>
</dbReference>
<keyword evidence="6 9" id="KW-0067">ATP-binding</keyword>
<dbReference type="Gene3D" id="3.90.800.10">
    <property type="entry name" value="Glutamyl-tRNA Synthetase, Domain 3"/>
    <property type="match status" value="1"/>
</dbReference>
<dbReference type="Proteomes" id="UP001384579">
    <property type="component" value="Unassembled WGS sequence"/>
</dbReference>
<keyword evidence="14" id="KW-1185">Reference proteome</keyword>
<keyword evidence="4 9" id="KW-0436">Ligase</keyword>
<comment type="subcellular location">
    <subcellularLocation>
        <location evidence="9">Cytoplasm</location>
    </subcellularLocation>
    <subcellularLocation>
        <location evidence="1">Membrane</location>
        <topology evidence="1">Multi-pass membrane protein</topology>
    </subcellularLocation>
</comment>
<dbReference type="InterPro" id="IPR020058">
    <property type="entry name" value="Glu/Gln-tRNA-synth_Ib_cat-dom"/>
</dbReference>
<evidence type="ECO:0000256" key="7">
    <source>
        <dbReference type="ARBA" id="ARBA00022917"/>
    </source>
</evidence>
<reference evidence="13 14" key="1">
    <citation type="journal article" date="2020" name="Harmful Algae">
        <title>Molecular and morphological characterization of a novel dihydroanatoxin-a producing Microcoleus species (cyanobacteria) from the Russian River, California, USA.</title>
        <authorList>
            <person name="Conklin K.Y."/>
            <person name="Stancheva R."/>
            <person name="Otten T.G."/>
            <person name="Fadness R."/>
            <person name="Boyer G.L."/>
            <person name="Read B."/>
            <person name="Zhang X."/>
            <person name="Sheath R.G."/>
        </authorList>
    </citation>
    <scope>NUCLEOTIDE SEQUENCE [LARGE SCALE GENOMIC DNA]</scope>
    <source>
        <strain evidence="13 14">PTRS2</strain>
    </source>
</reference>
<dbReference type="NCBIfam" id="TIGR00464">
    <property type="entry name" value="gltX_bact"/>
    <property type="match status" value="1"/>
</dbReference>
<dbReference type="GO" id="GO:0004818">
    <property type="term" value="F:glutamate-tRNA ligase activity"/>
    <property type="evidence" value="ECO:0007669"/>
    <property type="project" value="UniProtKB-EC"/>
</dbReference>
<dbReference type="CDD" id="cd00808">
    <property type="entry name" value="GluRS_core"/>
    <property type="match status" value="1"/>
</dbReference>
<feature type="domain" description="Cyanobacterial aminoacyl-tRNA synthetase CAAD" evidence="11">
    <location>
        <begin position="693"/>
        <end position="776"/>
    </location>
</feature>
<dbReference type="Pfam" id="PF00749">
    <property type="entry name" value="tRNA-synt_1c"/>
    <property type="match status" value="1"/>
</dbReference>
<dbReference type="Pfam" id="PF19269">
    <property type="entry name" value="Anticodon_2"/>
    <property type="match status" value="1"/>
</dbReference>
<dbReference type="Gene3D" id="1.10.10.350">
    <property type="match status" value="1"/>
</dbReference>
<accession>A0ABU8YSZ8</accession>
<evidence type="ECO:0000256" key="5">
    <source>
        <dbReference type="ARBA" id="ARBA00022741"/>
    </source>
</evidence>
<organism evidence="13 14">
    <name type="scientific">Microcoleus anatoxicus PTRS2</name>
    <dbReference type="NCBI Taxonomy" id="2705321"/>
    <lineage>
        <taxon>Bacteria</taxon>
        <taxon>Bacillati</taxon>
        <taxon>Cyanobacteriota</taxon>
        <taxon>Cyanophyceae</taxon>
        <taxon>Oscillatoriophycideae</taxon>
        <taxon>Oscillatoriales</taxon>
        <taxon>Microcoleaceae</taxon>
        <taxon>Microcoleus</taxon>
        <taxon>Microcoleus anatoxicus</taxon>
    </lineage>
</organism>
<keyword evidence="5 9" id="KW-0547">Nucleotide-binding</keyword>
<dbReference type="Gene3D" id="3.40.50.620">
    <property type="entry name" value="HUPs"/>
    <property type="match status" value="1"/>
</dbReference>
<feature type="short sequence motif" description="'KMSKS' region" evidence="9">
    <location>
        <begin position="248"/>
        <end position="252"/>
    </location>
</feature>
<keyword evidence="8 9" id="KW-0030">Aminoacyl-tRNA synthetase</keyword>
<evidence type="ECO:0000256" key="1">
    <source>
        <dbReference type="ARBA" id="ARBA00004141"/>
    </source>
</evidence>
<dbReference type="HAMAP" id="MF_00022">
    <property type="entry name" value="Glu_tRNA_synth_type1"/>
    <property type="match status" value="1"/>
</dbReference>
<evidence type="ECO:0000259" key="12">
    <source>
        <dbReference type="Pfam" id="PF19269"/>
    </source>
</evidence>
<feature type="binding site" evidence="9">
    <location>
        <position position="251"/>
    </location>
    <ligand>
        <name>ATP</name>
        <dbReference type="ChEBI" id="CHEBI:30616"/>
    </ligand>
</feature>
<name>A0ABU8YSZ8_9CYAN</name>
<comment type="similarity">
    <text evidence="2 9">Belongs to the class-I aminoacyl-tRNA synthetase family. Glutamate--tRNA ligase type 1 subfamily.</text>
</comment>
<dbReference type="EC" id="6.1.1.17" evidence="9"/>
<dbReference type="Pfam" id="PF14159">
    <property type="entry name" value="CAAD"/>
    <property type="match status" value="1"/>
</dbReference>
<dbReference type="InterPro" id="IPR045462">
    <property type="entry name" value="aa-tRNA-synth_I_cd-bd"/>
</dbReference>
<gene>
    <name evidence="9 13" type="primary">gltX</name>
    <name evidence="13" type="ORF">WMG39_21470</name>
</gene>
<keyword evidence="7 9" id="KW-0648">Protein biosynthesis</keyword>
<dbReference type="InterPro" id="IPR004527">
    <property type="entry name" value="Glu-tRNA-ligase_bac/mito"/>
</dbReference>
<dbReference type="InterPro" id="IPR033910">
    <property type="entry name" value="GluRS_core"/>
</dbReference>
<dbReference type="PANTHER" id="PTHR43311">
    <property type="entry name" value="GLUTAMATE--TRNA LIGASE"/>
    <property type="match status" value="1"/>
</dbReference>
<protein>
    <recommendedName>
        <fullName evidence="9">Glutamate--tRNA ligase</fullName>
        <ecNumber evidence="9">6.1.1.17</ecNumber>
    </recommendedName>
    <alternativeName>
        <fullName evidence="9">Glutamyl-tRNA synthetase</fullName>
        <shortName evidence="9">GluRS</shortName>
    </alternativeName>
</protein>
<evidence type="ECO:0000256" key="4">
    <source>
        <dbReference type="ARBA" id="ARBA00022598"/>
    </source>
</evidence>
<dbReference type="PRINTS" id="PR00987">
    <property type="entry name" value="TRNASYNTHGLU"/>
</dbReference>
<evidence type="ECO:0000256" key="3">
    <source>
        <dbReference type="ARBA" id="ARBA00022490"/>
    </source>
</evidence>
<dbReference type="InterPro" id="IPR020752">
    <property type="entry name" value="Glu-tRNA-synth_I_codon-bd_sub1"/>
</dbReference>
<evidence type="ECO:0000313" key="13">
    <source>
        <dbReference type="EMBL" id="MEK0187401.1"/>
    </source>
</evidence>
<keyword evidence="3 9" id="KW-0963">Cytoplasm</keyword>
<dbReference type="InterPro" id="IPR008925">
    <property type="entry name" value="aa_tRNA-synth_I_cd-bd_sf"/>
</dbReference>
<dbReference type="Gene3D" id="1.10.1160.10">
    <property type="entry name" value="Glutamyl-trna Synthetase, Domain 2"/>
    <property type="match status" value="1"/>
</dbReference>
<evidence type="ECO:0000313" key="14">
    <source>
        <dbReference type="Proteomes" id="UP001384579"/>
    </source>
</evidence>
<dbReference type="InterPro" id="IPR000924">
    <property type="entry name" value="Glu/Gln-tRNA-synth"/>
</dbReference>
<comment type="function">
    <text evidence="9">Catalyzes the attachment of glutamate to tRNA(Glu) in a two-step reaction: glutamate is first activated by ATP to form Glu-AMP and then transferred to the acceptor end of tRNA(Glu).</text>
</comment>
<evidence type="ECO:0000256" key="8">
    <source>
        <dbReference type="ARBA" id="ARBA00023146"/>
    </source>
</evidence>
<feature type="short sequence motif" description="'HIGH' region" evidence="9">
    <location>
        <begin position="9"/>
        <end position="19"/>
    </location>
</feature>
<dbReference type="EMBL" id="JBBLXS010000352">
    <property type="protein sequence ID" value="MEK0187401.1"/>
    <property type="molecule type" value="Genomic_DNA"/>
</dbReference>
<dbReference type="InterPro" id="IPR014729">
    <property type="entry name" value="Rossmann-like_a/b/a_fold"/>
</dbReference>
<dbReference type="PROSITE" id="PS00178">
    <property type="entry name" value="AA_TRNA_LIGASE_I"/>
    <property type="match status" value="1"/>
</dbReference>